<keyword evidence="6" id="KW-1185">Reference proteome</keyword>
<dbReference type="InterPro" id="IPR036322">
    <property type="entry name" value="WD40_repeat_dom_sf"/>
</dbReference>
<reference evidence="5 6" key="1">
    <citation type="submission" date="2023-09" db="EMBL/GenBank/DDBJ databases">
        <title>Pangenome analysis of Batrachochytrium dendrobatidis and related Chytrids.</title>
        <authorList>
            <person name="Yacoub M.N."/>
            <person name="Stajich J.E."/>
            <person name="James T.Y."/>
        </authorList>
    </citation>
    <scope>NUCLEOTIDE SEQUENCE [LARGE SCALE GENOMIC DNA]</scope>
    <source>
        <strain evidence="5 6">JEL0888</strain>
    </source>
</reference>
<evidence type="ECO:0000256" key="2">
    <source>
        <dbReference type="ARBA" id="ARBA00022737"/>
    </source>
</evidence>
<dbReference type="Gene3D" id="2.130.10.10">
    <property type="entry name" value="YVTN repeat-like/Quinoprotein amine dehydrogenase"/>
    <property type="match status" value="1"/>
</dbReference>
<evidence type="ECO:0000256" key="3">
    <source>
        <dbReference type="PROSITE-ProRule" id="PRU00221"/>
    </source>
</evidence>
<evidence type="ECO:0000313" key="5">
    <source>
        <dbReference type="EMBL" id="KAL2911070.1"/>
    </source>
</evidence>
<feature type="compositionally biased region" description="Polar residues" evidence="4">
    <location>
        <begin position="12"/>
        <end position="21"/>
    </location>
</feature>
<dbReference type="EMBL" id="JADGIZ020000208">
    <property type="protein sequence ID" value="KAL2911070.1"/>
    <property type="molecule type" value="Genomic_DNA"/>
</dbReference>
<dbReference type="PANTHER" id="PTHR15574">
    <property type="entry name" value="WD REPEAT DOMAIN-CONTAINING FAMILY"/>
    <property type="match status" value="1"/>
</dbReference>
<feature type="repeat" description="WD" evidence="3">
    <location>
        <begin position="94"/>
        <end position="120"/>
    </location>
</feature>
<dbReference type="SUPFAM" id="SSF50978">
    <property type="entry name" value="WD40 repeat-like"/>
    <property type="match status" value="1"/>
</dbReference>
<name>A0ABR4MUZ2_9FUNG</name>
<sequence length="358" mass="38431">IKDRHRHRHQPEQQSGFSPGSPSKLARLDTETSSSGNAGGSSGSGSQSDRPEPAIAASQPKGLHRLPLLVSPKCEYNGHCSKLTVKDVFFMGGDDAFVASGSDDGSVFIWDRRTGRLVQLLHGDSEVVNVVQRHPFDPMIAVSGIDNTIKIFEPVRPFLDDVGASAAGSAGDPEPASARQRARRAMRQVFGSAVPMPPPGSPAWLAQSPLWDPLGHSFDSTEFVKRLRRRRQGRLAARLGGSPDAAALLEMLAAEHPDEAGSGTTNRGSNSHEATADPLVDWFLDNINQAALPSMGSNREFNPSLTDPTPVSFSVRQGVDPPPPRASSLMALAPYICAENKLRKTRSRFISLISFAMG</sequence>
<organism evidence="5 6">
    <name type="scientific">Polyrhizophydium stewartii</name>
    <dbReference type="NCBI Taxonomy" id="2732419"/>
    <lineage>
        <taxon>Eukaryota</taxon>
        <taxon>Fungi</taxon>
        <taxon>Fungi incertae sedis</taxon>
        <taxon>Chytridiomycota</taxon>
        <taxon>Chytridiomycota incertae sedis</taxon>
        <taxon>Chytridiomycetes</taxon>
        <taxon>Rhizophydiales</taxon>
        <taxon>Rhizophydiales incertae sedis</taxon>
        <taxon>Polyrhizophydium</taxon>
    </lineage>
</organism>
<dbReference type="Proteomes" id="UP001527925">
    <property type="component" value="Unassembled WGS sequence"/>
</dbReference>
<dbReference type="PANTHER" id="PTHR15574:SF40">
    <property type="entry name" value="WD AND TETRATRICOPEPTIDE REPEATS PROTEIN 1"/>
    <property type="match status" value="1"/>
</dbReference>
<dbReference type="InterPro" id="IPR015943">
    <property type="entry name" value="WD40/YVTN_repeat-like_dom_sf"/>
</dbReference>
<dbReference type="Pfam" id="PF00400">
    <property type="entry name" value="WD40"/>
    <property type="match status" value="2"/>
</dbReference>
<evidence type="ECO:0000256" key="4">
    <source>
        <dbReference type="SAM" id="MobiDB-lite"/>
    </source>
</evidence>
<accession>A0ABR4MUZ2</accession>
<feature type="non-terminal residue" evidence="5">
    <location>
        <position position="1"/>
    </location>
</feature>
<evidence type="ECO:0000313" key="6">
    <source>
        <dbReference type="Proteomes" id="UP001527925"/>
    </source>
</evidence>
<dbReference type="InterPro" id="IPR045151">
    <property type="entry name" value="DCAF8"/>
</dbReference>
<keyword evidence="1 3" id="KW-0853">WD repeat</keyword>
<protein>
    <recommendedName>
        <fullName evidence="7">WD_REPEATS_REGION domain-containing protein</fullName>
    </recommendedName>
</protein>
<gene>
    <name evidence="5" type="ORF">HK105_209480</name>
</gene>
<feature type="region of interest" description="Disordered" evidence="4">
    <location>
        <begin position="1"/>
        <end position="60"/>
    </location>
</feature>
<comment type="caution">
    <text evidence="5">The sequence shown here is derived from an EMBL/GenBank/DDBJ whole genome shotgun (WGS) entry which is preliminary data.</text>
</comment>
<dbReference type="InterPro" id="IPR001680">
    <property type="entry name" value="WD40_rpt"/>
</dbReference>
<dbReference type="PROSITE" id="PS50082">
    <property type="entry name" value="WD_REPEATS_2"/>
    <property type="match status" value="1"/>
</dbReference>
<evidence type="ECO:0000256" key="1">
    <source>
        <dbReference type="ARBA" id="ARBA00022574"/>
    </source>
</evidence>
<keyword evidence="2" id="KW-0677">Repeat</keyword>
<proteinExistence type="predicted"/>
<dbReference type="SMART" id="SM00320">
    <property type="entry name" value="WD40"/>
    <property type="match status" value="2"/>
</dbReference>
<evidence type="ECO:0008006" key="7">
    <source>
        <dbReference type="Google" id="ProtNLM"/>
    </source>
</evidence>